<proteinExistence type="predicted"/>
<feature type="domain" description="Ig-like" evidence="2">
    <location>
        <begin position="254"/>
        <end position="338"/>
    </location>
</feature>
<accession>A0AAV1NMR1</accession>
<feature type="compositionally biased region" description="Basic and acidic residues" evidence="1">
    <location>
        <begin position="1"/>
        <end position="11"/>
    </location>
</feature>
<reference evidence="3 4" key="1">
    <citation type="submission" date="2024-01" db="EMBL/GenBank/DDBJ databases">
        <authorList>
            <person name="Alioto T."/>
            <person name="Alioto T."/>
            <person name="Gomez Garrido J."/>
        </authorList>
    </citation>
    <scope>NUCLEOTIDE SEQUENCE [LARGE SCALE GENOMIC DNA]</scope>
</reference>
<dbReference type="InterPro" id="IPR007110">
    <property type="entry name" value="Ig-like_dom"/>
</dbReference>
<dbReference type="InterPro" id="IPR034549">
    <property type="entry name" value="SPACA6"/>
</dbReference>
<evidence type="ECO:0000313" key="3">
    <source>
        <dbReference type="EMBL" id="CAK6960425.1"/>
    </source>
</evidence>
<dbReference type="PANTHER" id="PTHR37366">
    <property type="entry name" value="SPERM ACROSOME MEMBRANE-ASSOCIATED PROTEIN 6"/>
    <property type="match status" value="1"/>
</dbReference>
<evidence type="ECO:0000256" key="1">
    <source>
        <dbReference type="SAM" id="MobiDB-lite"/>
    </source>
</evidence>
<dbReference type="Proteomes" id="UP001314229">
    <property type="component" value="Unassembled WGS sequence"/>
</dbReference>
<protein>
    <submittedName>
        <fullName evidence="3">Sperm acrosome associated 6</fullName>
    </submittedName>
</protein>
<keyword evidence="4" id="KW-1185">Reference proteome</keyword>
<evidence type="ECO:0000313" key="4">
    <source>
        <dbReference type="Proteomes" id="UP001314229"/>
    </source>
</evidence>
<dbReference type="Gene3D" id="2.60.40.10">
    <property type="entry name" value="Immunoglobulins"/>
    <property type="match status" value="1"/>
</dbReference>
<dbReference type="InterPro" id="IPR036179">
    <property type="entry name" value="Ig-like_dom_sf"/>
</dbReference>
<dbReference type="SUPFAM" id="SSF48726">
    <property type="entry name" value="Immunoglobulin"/>
    <property type="match status" value="1"/>
</dbReference>
<organism evidence="3 4">
    <name type="scientific">Scomber scombrus</name>
    <name type="common">Atlantic mackerel</name>
    <name type="synonym">Scomber vernalis</name>
    <dbReference type="NCBI Taxonomy" id="13677"/>
    <lineage>
        <taxon>Eukaryota</taxon>
        <taxon>Metazoa</taxon>
        <taxon>Chordata</taxon>
        <taxon>Craniata</taxon>
        <taxon>Vertebrata</taxon>
        <taxon>Euteleostomi</taxon>
        <taxon>Actinopterygii</taxon>
        <taxon>Neopterygii</taxon>
        <taxon>Teleostei</taxon>
        <taxon>Neoteleostei</taxon>
        <taxon>Acanthomorphata</taxon>
        <taxon>Pelagiaria</taxon>
        <taxon>Scombriformes</taxon>
        <taxon>Scombridae</taxon>
        <taxon>Scomber</taxon>
    </lineage>
</organism>
<dbReference type="PROSITE" id="PS50835">
    <property type="entry name" value="IG_LIKE"/>
    <property type="match status" value="1"/>
</dbReference>
<gene>
    <name evidence="3" type="ORF">FSCOSCO3_A017259</name>
</gene>
<sequence>MQRLQVKRETTNSRVRKRGQSGGIKLKSGKKRGKSGPSLPVKEHLADLNKGGISSRSSAIMSLAALSVQCTDVLYALLVPLSSLKTIEDFFHLNCEPGDQTIGAAESKCQISLLFSTSLSCYQCFVNVPDSLRLCWGHILTEHNVRNVDSCFRKLDRIFNNDQRVIQAGRVGKGYDKQLKEILDAEILPMAQEFDKKLNNDTVYEERLQTAADNFIAAASKLPRVSGCFPPCGFQSTGAVYNCITCQYDSCKFPLDCPVKEIKVTENSRIRMWCDVLFPLPNGIEIIWRFAEEVKTQQVDQFQEVTAGVDKLYSIPSTSLQHQGTYQCEIYSGQRSIVRLYYFLTVTPQFVAGHTELQEIFDLSLLPGGRLLTAPGGPLHSPLLLPSSLLLTGSALVFSTSGNMSC</sequence>
<dbReference type="GO" id="GO:0007342">
    <property type="term" value="P:fusion of sperm to egg plasma membrane involved in single fertilization"/>
    <property type="evidence" value="ECO:0007669"/>
    <property type="project" value="InterPro"/>
</dbReference>
<feature type="region of interest" description="Disordered" evidence="1">
    <location>
        <begin position="1"/>
        <end position="41"/>
    </location>
</feature>
<dbReference type="PANTHER" id="PTHR37366:SF1">
    <property type="entry name" value="SPERM ACROSOME MEMBRANE-ASSOCIATED PROTEIN 6"/>
    <property type="match status" value="1"/>
</dbReference>
<name>A0AAV1NMR1_SCOSC</name>
<dbReference type="AlphaFoldDB" id="A0AAV1NMR1"/>
<comment type="caution">
    <text evidence="3">The sequence shown here is derived from an EMBL/GenBank/DDBJ whole genome shotgun (WGS) entry which is preliminary data.</text>
</comment>
<evidence type="ECO:0000259" key="2">
    <source>
        <dbReference type="PROSITE" id="PS50835"/>
    </source>
</evidence>
<dbReference type="EMBL" id="CAWUFR010000045">
    <property type="protein sequence ID" value="CAK6960425.1"/>
    <property type="molecule type" value="Genomic_DNA"/>
</dbReference>
<dbReference type="InterPro" id="IPR013783">
    <property type="entry name" value="Ig-like_fold"/>
</dbReference>